<gene>
    <name evidence="1" type="ORF">OSB04_003560</name>
</gene>
<sequence length="157" mass="18537">MDDFESNSNGSDLEKERKTLLSKMRRKRVPSTDVDIHVCNGLHCYLSQELTQTLLHDLDMPTRSVQIEIRKKYQMKFSRMKAFKVKQLALQKIHGDYSRQYAIVRDYLEELQRTNESTTIKLEVECNPIVDTRRFKRLYVCIRALKKGFKAKGCSWS</sequence>
<reference evidence="1" key="1">
    <citation type="submission" date="2023-03" db="EMBL/GenBank/DDBJ databases">
        <title>Chromosome-scale reference genome and RAD-based genetic map of yellow starthistle (Centaurea solstitialis) reveal putative structural variation and QTLs associated with invader traits.</title>
        <authorList>
            <person name="Reatini B."/>
            <person name="Cang F.A."/>
            <person name="Jiang Q."/>
            <person name="Mckibben M.T.W."/>
            <person name="Barker M.S."/>
            <person name="Rieseberg L.H."/>
            <person name="Dlugosch K.M."/>
        </authorList>
    </citation>
    <scope>NUCLEOTIDE SEQUENCE</scope>
    <source>
        <strain evidence="1">CAN-66</strain>
        <tissue evidence="1">Leaf</tissue>
    </source>
</reference>
<keyword evidence="2" id="KW-1185">Reference proteome</keyword>
<accession>A0AA38TWW3</accession>
<dbReference type="PANTHER" id="PTHR31973">
    <property type="entry name" value="POLYPROTEIN, PUTATIVE-RELATED"/>
    <property type="match status" value="1"/>
</dbReference>
<evidence type="ECO:0000313" key="1">
    <source>
        <dbReference type="EMBL" id="KAJ9567594.1"/>
    </source>
</evidence>
<proteinExistence type="predicted"/>
<dbReference type="EMBL" id="JARYMX010000001">
    <property type="protein sequence ID" value="KAJ9567594.1"/>
    <property type="molecule type" value="Genomic_DNA"/>
</dbReference>
<name>A0AA38TWW3_9ASTR</name>
<dbReference type="AlphaFoldDB" id="A0AA38TWW3"/>
<protein>
    <submittedName>
        <fullName evidence="1">Uncharacterized protein</fullName>
    </submittedName>
</protein>
<dbReference type="Proteomes" id="UP001172457">
    <property type="component" value="Chromosome 1"/>
</dbReference>
<dbReference type="PANTHER" id="PTHR31973:SF190">
    <property type="entry name" value="MULE TRANSPOSASE DOMAIN-CONTAINING PROTEIN"/>
    <property type="match status" value="1"/>
</dbReference>
<comment type="caution">
    <text evidence="1">The sequence shown here is derived from an EMBL/GenBank/DDBJ whole genome shotgun (WGS) entry which is preliminary data.</text>
</comment>
<evidence type="ECO:0000313" key="2">
    <source>
        <dbReference type="Proteomes" id="UP001172457"/>
    </source>
</evidence>
<organism evidence="1 2">
    <name type="scientific">Centaurea solstitialis</name>
    <name type="common">yellow star-thistle</name>
    <dbReference type="NCBI Taxonomy" id="347529"/>
    <lineage>
        <taxon>Eukaryota</taxon>
        <taxon>Viridiplantae</taxon>
        <taxon>Streptophyta</taxon>
        <taxon>Embryophyta</taxon>
        <taxon>Tracheophyta</taxon>
        <taxon>Spermatophyta</taxon>
        <taxon>Magnoliopsida</taxon>
        <taxon>eudicotyledons</taxon>
        <taxon>Gunneridae</taxon>
        <taxon>Pentapetalae</taxon>
        <taxon>asterids</taxon>
        <taxon>campanulids</taxon>
        <taxon>Asterales</taxon>
        <taxon>Asteraceae</taxon>
        <taxon>Carduoideae</taxon>
        <taxon>Cardueae</taxon>
        <taxon>Centaureinae</taxon>
        <taxon>Centaurea</taxon>
    </lineage>
</organism>